<evidence type="ECO:0000256" key="1">
    <source>
        <dbReference type="SAM" id="MobiDB-lite"/>
    </source>
</evidence>
<sequence>MMLFQIRKRFVFGFQTLDRQSALKRKPPGRPRSVRTPENVAAVKASVEQSPRRSAAKHAAALRLSDQTNA</sequence>
<evidence type="ECO:0000313" key="3">
    <source>
        <dbReference type="Proteomes" id="UP001566132"/>
    </source>
</evidence>
<reference evidence="2 3" key="1">
    <citation type="submission" date="2024-05" db="EMBL/GenBank/DDBJ databases">
        <title>Genetic variation in Jamaican populations of the coffee berry borer (Hypothenemus hampei).</title>
        <authorList>
            <person name="Errbii M."/>
            <person name="Myrie A."/>
        </authorList>
    </citation>
    <scope>NUCLEOTIDE SEQUENCE [LARGE SCALE GENOMIC DNA]</scope>
    <source>
        <strain evidence="2">JA-Hopewell-2020-01-JO</strain>
        <tissue evidence="2">Whole body</tissue>
    </source>
</reference>
<evidence type="ECO:0000313" key="2">
    <source>
        <dbReference type="EMBL" id="KAL1488171.1"/>
    </source>
</evidence>
<protein>
    <submittedName>
        <fullName evidence="2">Uncharacterized protein</fullName>
    </submittedName>
</protein>
<name>A0ABD1E533_HYPHA</name>
<feature type="region of interest" description="Disordered" evidence="1">
    <location>
        <begin position="21"/>
        <end position="70"/>
    </location>
</feature>
<comment type="caution">
    <text evidence="2">The sequence shown here is derived from an EMBL/GenBank/DDBJ whole genome shotgun (WGS) entry which is preliminary data.</text>
</comment>
<keyword evidence="3" id="KW-1185">Reference proteome</keyword>
<organism evidence="2 3">
    <name type="scientific">Hypothenemus hampei</name>
    <name type="common">Coffee berry borer</name>
    <dbReference type="NCBI Taxonomy" id="57062"/>
    <lineage>
        <taxon>Eukaryota</taxon>
        <taxon>Metazoa</taxon>
        <taxon>Ecdysozoa</taxon>
        <taxon>Arthropoda</taxon>
        <taxon>Hexapoda</taxon>
        <taxon>Insecta</taxon>
        <taxon>Pterygota</taxon>
        <taxon>Neoptera</taxon>
        <taxon>Endopterygota</taxon>
        <taxon>Coleoptera</taxon>
        <taxon>Polyphaga</taxon>
        <taxon>Cucujiformia</taxon>
        <taxon>Curculionidae</taxon>
        <taxon>Scolytinae</taxon>
        <taxon>Hypothenemus</taxon>
    </lineage>
</organism>
<dbReference type="AlphaFoldDB" id="A0ABD1E533"/>
<accession>A0ABD1E533</accession>
<dbReference type="Proteomes" id="UP001566132">
    <property type="component" value="Unassembled WGS sequence"/>
</dbReference>
<proteinExistence type="predicted"/>
<dbReference type="EMBL" id="JBDJPC010000015">
    <property type="protein sequence ID" value="KAL1488171.1"/>
    <property type="molecule type" value="Genomic_DNA"/>
</dbReference>
<feature type="compositionally biased region" description="Basic residues" evidence="1">
    <location>
        <begin position="22"/>
        <end position="33"/>
    </location>
</feature>
<gene>
    <name evidence="2" type="ORF">ABEB36_015129</name>
</gene>